<sequence length="161" mass="17613">MSRIGIALCLLLLGGCRVDFKPPRHLPPLYGESAHLTDRYYIARQTEKFPVARAGDQIRREPGDLSLCRWNEPPEGDCTAVVPGKVLALGFDEHYLVVKQAVEGHVSYFVIDLAADTADQPHAGALSEVEFQKQVKAKALPAFASRLPRLKVGKAGPPSEI</sequence>
<gene>
    <name evidence="1" type="ORF">PQU92_05475</name>
</gene>
<dbReference type="PROSITE" id="PS51257">
    <property type="entry name" value="PROKAR_LIPOPROTEIN"/>
    <property type="match status" value="1"/>
</dbReference>
<evidence type="ECO:0000313" key="1">
    <source>
        <dbReference type="EMBL" id="MDC7682716.1"/>
    </source>
</evidence>
<keyword evidence="2" id="KW-1185">Reference proteome</keyword>
<name>A0ABT5HTA5_9CAUL</name>
<dbReference type="RefSeq" id="WP_272747199.1">
    <property type="nucleotide sequence ID" value="NZ_JAQQKX010000003.1"/>
</dbReference>
<protein>
    <recommendedName>
        <fullName evidence="3">Lipoprotein</fullName>
    </recommendedName>
</protein>
<evidence type="ECO:0008006" key="3">
    <source>
        <dbReference type="Google" id="ProtNLM"/>
    </source>
</evidence>
<proteinExistence type="predicted"/>
<comment type="caution">
    <text evidence="1">The sequence shown here is derived from an EMBL/GenBank/DDBJ whole genome shotgun (WGS) entry which is preliminary data.</text>
</comment>
<evidence type="ECO:0000313" key="2">
    <source>
        <dbReference type="Proteomes" id="UP001214854"/>
    </source>
</evidence>
<reference evidence="1 2" key="1">
    <citation type="submission" date="2023-01" db="EMBL/GenBank/DDBJ databases">
        <title>Novel species of the genus Asticcacaulis isolated from rivers.</title>
        <authorList>
            <person name="Lu H."/>
        </authorList>
    </citation>
    <scope>NUCLEOTIDE SEQUENCE [LARGE SCALE GENOMIC DNA]</scope>
    <source>
        <strain evidence="1 2">BYS171W</strain>
    </source>
</reference>
<organism evidence="1 2">
    <name type="scientific">Asticcacaulis aquaticus</name>
    <dbReference type="NCBI Taxonomy" id="2984212"/>
    <lineage>
        <taxon>Bacteria</taxon>
        <taxon>Pseudomonadati</taxon>
        <taxon>Pseudomonadota</taxon>
        <taxon>Alphaproteobacteria</taxon>
        <taxon>Caulobacterales</taxon>
        <taxon>Caulobacteraceae</taxon>
        <taxon>Asticcacaulis</taxon>
    </lineage>
</organism>
<accession>A0ABT5HTA5</accession>
<dbReference type="Proteomes" id="UP001214854">
    <property type="component" value="Unassembled WGS sequence"/>
</dbReference>
<dbReference type="EMBL" id="JAQQKX010000003">
    <property type="protein sequence ID" value="MDC7682716.1"/>
    <property type="molecule type" value="Genomic_DNA"/>
</dbReference>